<dbReference type="EMBL" id="QXGJ01000009">
    <property type="protein sequence ID" value="RSX50259.1"/>
    <property type="molecule type" value="Genomic_DNA"/>
</dbReference>
<keyword evidence="3" id="KW-1185">Reference proteome</keyword>
<name>A0A430FBQ2_9BIFI</name>
<dbReference type="Proteomes" id="UP000288607">
    <property type="component" value="Unassembled WGS sequence"/>
</dbReference>
<dbReference type="AlphaFoldDB" id="A0A430FBQ2"/>
<gene>
    <name evidence="2" type="ORF">D2E23_1807</name>
</gene>
<comment type="caution">
    <text evidence="2">The sequence shown here is derived from an EMBL/GenBank/DDBJ whole genome shotgun (WGS) entry which is preliminary data.</text>
</comment>
<organism evidence="2 3">
    <name type="scientific">Bifidobacterium callimiconis</name>
    <dbReference type="NCBI Taxonomy" id="2306973"/>
    <lineage>
        <taxon>Bacteria</taxon>
        <taxon>Bacillati</taxon>
        <taxon>Actinomycetota</taxon>
        <taxon>Actinomycetes</taxon>
        <taxon>Bifidobacteriales</taxon>
        <taxon>Bifidobacteriaceae</taxon>
        <taxon>Bifidobacterium</taxon>
    </lineage>
</organism>
<protein>
    <submittedName>
        <fullName evidence="2">Uncharacterized protein</fullName>
    </submittedName>
</protein>
<sequence length="84" mass="9632">MPAPIITRRNEPDSGPDADWTTWTDAGIEQMLADIGYRTARVTAAIAWHQHNKNDRIETIEQSRRIALDYIDDLRGLLNRDATR</sequence>
<reference evidence="2 3" key="1">
    <citation type="submission" date="2018-09" db="EMBL/GenBank/DDBJ databases">
        <title>Characterization of the phylogenetic diversity of five novel species belonging to the genus Bifidobacterium.</title>
        <authorList>
            <person name="Lugli G.A."/>
            <person name="Duranti S."/>
            <person name="Milani C."/>
        </authorList>
    </citation>
    <scope>NUCLEOTIDE SEQUENCE [LARGE SCALE GENOMIC DNA]</scope>
    <source>
        <strain evidence="2 3">2028B</strain>
    </source>
</reference>
<dbReference type="RefSeq" id="WP_164520764.1">
    <property type="nucleotide sequence ID" value="NZ_QXGJ01000009.1"/>
</dbReference>
<feature type="region of interest" description="Disordered" evidence="1">
    <location>
        <begin position="1"/>
        <end position="21"/>
    </location>
</feature>
<evidence type="ECO:0000256" key="1">
    <source>
        <dbReference type="SAM" id="MobiDB-lite"/>
    </source>
</evidence>
<accession>A0A430FBQ2</accession>
<evidence type="ECO:0000313" key="2">
    <source>
        <dbReference type="EMBL" id="RSX50259.1"/>
    </source>
</evidence>
<evidence type="ECO:0000313" key="3">
    <source>
        <dbReference type="Proteomes" id="UP000288607"/>
    </source>
</evidence>
<proteinExistence type="predicted"/>